<dbReference type="Proteomes" id="UP000541444">
    <property type="component" value="Unassembled WGS sequence"/>
</dbReference>
<dbReference type="InterPro" id="IPR012677">
    <property type="entry name" value="Nucleotide-bd_a/b_plait_sf"/>
</dbReference>
<keyword evidence="5" id="KW-1185">Reference proteome</keyword>
<dbReference type="InterPro" id="IPR035979">
    <property type="entry name" value="RBD_domain_sf"/>
</dbReference>
<feature type="non-terminal residue" evidence="4">
    <location>
        <position position="1"/>
    </location>
</feature>
<comment type="caution">
    <text evidence="4">The sequence shown here is derived from an EMBL/GenBank/DDBJ whole genome shotgun (WGS) entry which is preliminary data.</text>
</comment>
<dbReference type="EMBL" id="JACGCM010001337">
    <property type="protein sequence ID" value="KAF6156426.1"/>
    <property type="molecule type" value="Genomic_DNA"/>
</dbReference>
<dbReference type="OrthoDB" id="4207594at2759"/>
<keyword evidence="1 2" id="KW-0694">RNA-binding</keyword>
<dbReference type="GO" id="GO:0003723">
    <property type="term" value="F:RNA binding"/>
    <property type="evidence" value="ECO:0007669"/>
    <property type="project" value="UniProtKB-UniRule"/>
</dbReference>
<dbReference type="Pfam" id="PF00076">
    <property type="entry name" value="RRM_1"/>
    <property type="match status" value="1"/>
</dbReference>
<dbReference type="AlphaFoldDB" id="A0A7J7MNG9"/>
<reference evidence="4 5" key="1">
    <citation type="journal article" date="2020" name="IScience">
        <title>Genome Sequencing of the Endangered Kingdonia uniflora (Circaeasteraceae, Ranunculales) Reveals Potential Mechanisms of Evolutionary Specialization.</title>
        <authorList>
            <person name="Sun Y."/>
            <person name="Deng T."/>
            <person name="Zhang A."/>
            <person name="Moore M.J."/>
            <person name="Landis J.B."/>
            <person name="Lin N."/>
            <person name="Zhang H."/>
            <person name="Zhang X."/>
            <person name="Huang J."/>
            <person name="Zhang X."/>
            <person name="Sun H."/>
            <person name="Wang H."/>
        </authorList>
    </citation>
    <scope>NUCLEOTIDE SEQUENCE [LARGE SCALE GENOMIC DNA]</scope>
    <source>
        <strain evidence="4">TB1705</strain>
        <tissue evidence="4">Leaf</tissue>
    </source>
</reference>
<dbReference type="SMART" id="SM00360">
    <property type="entry name" value="RRM"/>
    <property type="match status" value="1"/>
</dbReference>
<name>A0A7J7MNG9_9MAGN</name>
<evidence type="ECO:0000256" key="2">
    <source>
        <dbReference type="PROSITE-ProRule" id="PRU00176"/>
    </source>
</evidence>
<evidence type="ECO:0000313" key="5">
    <source>
        <dbReference type="Proteomes" id="UP000541444"/>
    </source>
</evidence>
<dbReference type="PROSITE" id="PS50102">
    <property type="entry name" value="RRM"/>
    <property type="match status" value="1"/>
</dbReference>
<accession>A0A7J7MNG9</accession>
<proteinExistence type="predicted"/>
<protein>
    <recommendedName>
        <fullName evidence="3">RRM domain-containing protein</fullName>
    </recommendedName>
</protein>
<dbReference type="SUPFAM" id="SSF54928">
    <property type="entry name" value="RNA-binding domain, RBD"/>
    <property type="match status" value="1"/>
</dbReference>
<gene>
    <name evidence="4" type="ORF">GIB67_009084</name>
</gene>
<dbReference type="Gene3D" id="3.30.70.330">
    <property type="match status" value="1"/>
</dbReference>
<dbReference type="PANTHER" id="PTHR48027">
    <property type="entry name" value="HETEROGENEOUS NUCLEAR RIBONUCLEOPROTEIN 87F-RELATED"/>
    <property type="match status" value="1"/>
</dbReference>
<evidence type="ECO:0000259" key="3">
    <source>
        <dbReference type="PROSITE" id="PS50102"/>
    </source>
</evidence>
<dbReference type="InterPro" id="IPR052462">
    <property type="entry name" value="SLIRP/GR-RBP-like"/>
</dbReference>
<dbReference type="InterPro" id="IPR000504">
    <property type="entry name" value="RRM_dom"/>
</dbReference>
<sequence length="308" mass="34886">MFTSSTTLSSEFREDRSVNTSERETAARLISCGRVIPSFLFQLYISFQHLSNKTSVWENPWYPLRLLLSKFPQQLLYSSTLSKTAKLFSLYIHVLDIYSGSLKVGLFAEELERVYGNVNVLRIEKECFAFHSWVPICEATNKLLGIASIPLDEQTEARSTINGLKPLKKLGYGVIMGFRWRGVFSISDDADDNFAWFLAYSASQMMHMIILLITGTNKDGGYQIGNAGELLDSSDKAQTLNVKTKRLFVTRLSFYTSEKTLGAAFEGFGELVEVKIIMDRMSKRFMGYAFLEYTTEEAESAALKEICQ</sequence>
<feature type="domain" description="RRM" evidence="3">
    <location>
        <begin position="245"/>
        <end position="308"/>
    </location>
</feature>
<organism evidence="4 5">
    <name type="scientific">Kingdonia uniflora</name>
    <dbReference type="NCBI Taxonomy" id="39325"/>
    <lineage>
        <taxon>Eukaryota</taxon>
        <taxon>Viridiplantae</taxon>
        <taxon>Streptophyta</taxon>
        <taxon>Embryophyta</taxon>
        <taxon>Tracheophyta</taxon>
        <taxon>Spermatophyta</taxon>
        <taxon>Magnoliopsida</taxon>
        <taxon>Ranunculales</taxon>
        <taxon>Circaeasteraceae</taxon>
        <taxon>Kingdonia</taxon>
    </lineage>
</organism>
<evidence type="ECO:0000313" key="4">
    <source>
        <dbReference type="EMBL" id="KAF6156426.1"/>
    </source>
</evidence>
<evidence type="ECO:0000256" key="1">
    <source>
        <dbReference type="ARBA" id="ARBA00022884"/>
    </source>
</evidence>